<gene>
    <name evidence="1" type="ORF">ETH_00009500</name>
</gene>
<dbReference type="EMBL" id="HG673821">
    <property type="protein sequence ID" value="CDJ38222.1"/>
    <property type="molecule type" value="Genomic_DNA"/>
</dbReference>
<dbReference type="Proteomes" id="UP000030747">
    <property type="component" value="Unassembled WGS sequence"/>
</dbReference>
<dbReference type="InterPro" id="IPR015943">
    <property type="entry name" value="WD40/YVTN_repeat-like_dom_sf"/>
</dbReference>
<dbReference type="VEuPathDB" id="ToxoDB:ETH2_1309200"/>
<dbReference type="RefSeq" id="XP_013229060.1">
    <property type="nucleotide sequence ID" value="XM_013373606.1"/>
</dbReference>
<dbReference type="InterPro" id="IPR036322">
    <property type="entry name" value="WD40_repeat_dom_sf"/>
</dbReference>
<reference evidence="1" key="1">
    <citation type="submission" date="2013-10" db="EMBL/GenBank/DDBJ databases">
        <title>Genomic analysis of the causative agents of coccidiosis in chickens.</title>
        <authorList>
            <person name="Reid A.J."/>
            <person name="Blake D."/>
            <person name="Billington K."/>
            <person name="Browne H."/>
            <person name="Dunn M."/>
            <person name="Hung S."/>
            <person name="Kawahara F."/>
            <person name="Miranda-Saavedra D."/>
            <person name="Mourier T."/>
            <person name="Nagra H."/>
            <person name="Otto T.D."/>
            <person name="Rawlings N."/>
            <person name="Sanchez A."/>
            <person name="Sanders M."/>
            <person name="Subramaniam C."/>
            <person name="Tay Y."/>
            <person name="Dear P."/>
            <person name="Doerig C."/>
            <person name="Gruber A."/>
            <person name="Parkinson J."/>
            <person name="Shirley M."/>
            <person name="Wan K.L."/>
            <person name="Berriman M."/>
            <person name="Tomley F."/>
            <person name="Pain A."/>
        </authorList>
    </citation>
    <scope>NUCLEOTIDE SEQUENCE [LARGE SCALE GENOMIC DNA]</scope>
    <source>
        <strain evidence="1">Houghton</strain>
    </source>
</reference>
<sequence length="169" mass="18190">MPEELTAAIHNSQSNSILTISKTKVLSWDAAQGEVSRVGLQQELAIWKGSYLTRKFAEALFASKIAFIIYPLCYSSCAQQVLHDADGPDVTAASLDSRKRKLYLGYSTGGISCFNASTGAELSKAQPHSTEITHICPWPGTKCFVSASSDGLVLVQEEVTTTQVTELTG</sequence>
<dbReference type="SUPFAM" id="SSF50978">
    <property type="entry name" value="WD40 repeat-like"/>
    <property type="match status" value="1"/>
</dbReference>
<dbReference type="VEuPathDB" id="ToxoDB:ETH_00009500"/>
<keyword evidence="2" id="KW-1185">Reference proteome</keyword>
<evidence type="ECO:0000313" key="1">
    <source>
        <dbReference type="EMBL" id="CDJ38222.1"/>
    </source>
</evidence>
<dbReference type="AlphaFoldDB" id="U6KPJ4"/>
<protein>
    <submittedName>
        <fullName evidence="1">Uncharacterized protein</fullName>
    </submittedName>
</protein>
<evidence type="ECO:0000313" key="2">
    <source>
        <dbReference type="Proteomes" id="UP000030747"/>
    </source>
</evidence>
<name>U6KPJ4_EIMTE</name>
<organism evidence="1 2">
    <name type="scientific">Eimeria tenella</name>
    <name type="common">Coccidian parasite</name>
    <dbReference type="NCBI Taxonomy" id="5802"/>
    <lineage>
        <taxon>Eukaryota</taxon>
        <taxon>Sar</taxon>
        <taxon>Alveolata</taxon>
        <taxon>Apicomplexa</taxon>
        <taxon>Conoidasida</taxon>
        <taxon>Coccidia</taxon>
        <taxon>Eucoccidiorida</taxon>
        <taxon>Eimeriorina</taxon>
        <taxon>Eimeriidae</taxon>
        <taxon>Eimeria</taxon>
    </lineage>
</organism>
<reference evidence="1" key="2">
    <citation type="submission" date="2013-10" db="EMBL/GenBank/DDBJ databases">
        <authorList>
            <person name="Aslett M."/>
        </authorList>
    </citation>
    <scope>NUCLEOTIDE SEQUENCE [LARGE SCALE GENOMIC DNA]</scope>
    <source>
        <strain evidence="1">Houghton</strain>
    </source>
</reference>
<accession>U6KPJ4</accession>
<dbReference type="GeneID" id="25251101"/>
<proteinExistence type="predicted"/>
<dbReference type="Gene3D" id="2.130.10.10">
    <property type="entry name" value="YVTN repeat-like/Quinoprotein amine dehydrogenase"/>
    <property type="match status" value="1"/>
</dbReference>
<dbReference type="OrthoDB" id="333508at2759"/>